<evidence type="ECO:0000313" key="2">
    <source>
        <dbReference type="Proteomes" id="UP000189701"/>
    </source>
</evidence>
<reference evidence="2" key="1">
    <citation type="journal article" date="2013" name="Genome Biol.">
        <title>Reference genomes and transcriptomes of Nicotiana sylvestris and Nicotiana tomentosiformis.</title>
        <authorList>
            <person name="Sierro N."/>
            <person name="Battey J.N."/>
            <person name="Ouadi S."/>
            <person name="Bovet L."/>
            <person name="Goepfert S."/>
            <person name="Bakaher N."/>
            <person name="Peitsch M.C."/>
            <person name="Ivanov N.V."/>
        </authorList>
    </citation>
    <scope>NUCLEOTIDE SEQUENCE [LARGE SCALE GENOMIC DNA]</scope>
</reference>
<gene>
    <name evidence="3" type="primary">LOC104225758</name>
</gene>
<feature type="non-terminal residue" evidence="3">
    <location>
        <position position="163"/>
    </location>
</feature>
<organism evidence="2 3">
    <name type="scientific">Nicotiana sylvestris</name>
    <name type="common">Wood tobacco</name>
    <name type="synonym">South American tobacco</name>
    <dbReference type="NCBI Taxonomy" id="4096"/>
    <lineage>
        <taxon>Eukaryota</taxon>
        <taxon>Viridiplantae</taxon>
        <taxon>Streptophyta</taxon>
        <taxon>Embryophyta</taxon>
        <taxon>Tracheophyta</taxon>
        <taxon>Spermatophyta</taxon>
        <taxon>Magnoliopsida</taxon>
        <taxon>eudicotyledons</taxon>
        <taxon>Gunneridae</taxon>
        <taxon>Pentapetalae</taxon>
        <taxon>asterids</taxon>
        <taxon>lamiids</taxon>
        <taxon>Solanales</taxon>
        <taxon>Solanaceae</taxon>
        <taxon>Nicotianoideae</taxon>
        <taxon>Nicotianeae</taxon>
        <taxon>Nicotiana</taxon>
    </lineage>
</organism>
<dbReference type="RefSeq" id="XP_009775924.1">
    <property type="nucleotide sequence ID" value="XM_009777622.1"/>
</dbReference>
<feature type="region of interest" description="Disordered" evidence="1">
    <location>
        <begin position="33"/>
        <end position="76"/>
    </location>
</feature>
<evidence type="ECO:0000256" key="1">
    <source>
        <dbReference type="SAM" id="MobiDB-lite"/>
    </source>
</evidence>
<reference evidence="3" key="2">
    <citation type="submission" date="2025-08" db="UniProtKB">
        <authorList>
            <consortium name="RefSeq"/>
        </authorList>
    </citation>
    <scope>IDENTIFICATION</scope>
    <source>
        <tissue evidence="3">Leaf</tissue>
    </source>
</reference>
<proteinExistence type="predicted"/>
<evidence type="ECO:0000313" key="3">
    <source>
        <dbReference type="RefSeq" id="XP_009775924.1"/>
    </source>
</evidence>
<accession>A0A1U7WMN2</accession>
<dbReference type="AlphaFoldDB" id="A0A1U7WMN2"/>
<name>A0A1U7WMN2_NICSY</name>
<dbReference type="Proteomes" id="UP000189701">
    <property type="component" value="Unplaced"/>
</dbReference>
<keyword evidence="2" id="KW-1185">Reference proteome</keyword>
<sequence length="163" mass="17483">MAAGCCVFCFTTVAPATSVERPWLLVAASSASSPASSSSPHVQHGESATPYQATTQSPPSRQYITKQTSHLPSFSSPRAPVNPWLLLPRRSPADQNVSPSMLPHLASGSTTRLNHPLSVQSNNETQPSRLFELWSGFVEAVHTQSRSSSCSASRLPFKPTPLI</sequence>
<feature type="compositionally biased region" description="Polar residues" evidence="1">
    <location>
        <begin position="49"/>
        <end position="76"/>
    </location>
</feature>
<protein>
    <submittedName>
        <fullName evidence="3">Uncharacterized protein</fullName>
    </submittedName>
</protein>